<name>A0A310SGC8_9HYME</name>
<evidence type="ECO:0000313" key="1">
    <source>
        <dbReference type="EMBL" id="OAD61307.1"/>
    </source>
</evidence>
<gene>
    <name evidence="1" type="ORF">WN48_02633</name>
</gene>
<accession>A0A310SGC8</accession>
<organism evidence="1 2">
    <name type="scientific">Eufriesea mexicana</name>
    <dbReference type="NCBI Taxonomy" id="516756"/>
    <lineage>
        <taxon>Eukaryota</taxon>
        <taxon>Metazoa</taxon>
        <taxon>Ecdysozoa</taxon>
        <taxon>Arthropoda</taxon>
        <taxon>Hexapoda</taxon>
        <taxon>Insecta</taxon>
        <taxon>Pterygota</taxon>
        <taxon>Neoptera</taxon>
        <taxon>Endopterygota</taxon>
        <taxon>Hymenoptera</taxon>
        <taxon>Apocrita</taxon>
        <taxon>Aculeata</taxon>
        <taxon>Apoidea</taxon>
        <taxon>Anthophila</taxon>
        <taxon>Apidae</taxon>
        <taxon>Eufriesea</taxon>
    </lineage>
</organism>
<reference evidence="1 2" key="1">
    <citation type="submission" date="2015-07" db="EMBL/GenBank/DDBJ databases">
        <title>The genome of Eufriesea mexicana.</title>
        <authorList>
            <person name="Pan H."/>
            <person name="Kapheim K."/>
        </authorList>
    </citation>
    <scope>NUCLEOTIDE SEQUENCE [LARGE SCALE GENOMIC DNA]</scope>
    <source>
        <strain evidence="1">0111107269</strain>
        <tissue evidence="1">Whole body</tissue>
    </source>
</reference>
<dbReference type="AlphaFoldDB" id="A0A310SGC8"/>
<dbReference type="EMBL" id="KQ760240">
    <property type="protein sequence ID" value="OAD61307.1"/>
    <property type="molecule type" value="Genomic_DNA"/>
</dbReference>
<sequence length="66" mass="7723">MAWGSDKHSLTRANTKNGSQQTMKALIMMLEPLLLLVRRIRHATGAVQVVPHDRRLGRRHRWRGRR</sequence>
<evidence type="ECO:0000313" key="2">
    <source>
        <dbReference type="Proteomes" id="UP000250275"/>
    </source>
</evidence>
<dbReference type="Proteomes" id="UP000250275">
    <property type="component" value="Unassembled WGS sequence"/>
</dbReference>
<keyword evidence="2" id="KW-1185">Reference proteome</keyword>
<protein>
    <submittedName>
        <fullName evidence="1">Uncharacterized protein</fullName>
    </submittedName>
</protein>
<proteinExistence type="predicted"/>